<organism evidence="1 2">
    <name type="scientific">Arthrobacter caoxuetaonis</name>
    <dbReference type="NCBI Taxonomy" id="2886935"/>
    <lineage>
        <taxon>Bacteria</taxon>
        <taxon>Bacillati</taxon>
        <taxon>Actinomycetota</taxon>
        <taxon>Actinomycetes</taxon>
        <taxon>Micrococcales</taxon>
        <taxon>Micrococcaceae</taxon>
        <taxon>Arthrobacter</taxon>
    </lineage>
</organism>
<dbReference type="EMBL" id="JAJFZV010000004">
    <property type="protein sequence ID" value="MCC3297165.1"/>
    <property type="molecule type" value="Genomic_DNA"/>
</dbReference>
<gene>
    <name evidence="1" type="ORF">LJ757_05015</name>
</gene>
<evidence type="ECO:0000313" key="2">
    <source>
        <dbReference type="Proteomes" id="UP001139158"/>
    </source>
</evidence>
<proteinExistence type="predicted"/>
<evidence type="ECO:0000313" key="1">
    <source>
        <dbReference type="EMBL" id="MCC3297165.1"/>
    </source>
</evidence>
<protein>
    <submittedName>
        <fullName evidence="1">Uncharacterized protein</fullName>
    </submittedName>
</protein>
<sequence length="159" mass="17941">MWMADGTKLSGKYGTWNGHEYELRSTDPIRGLIYLVQEGGESPGPEWKRHDYGERFPGPAVAYTLGVPPEDVTDIHAVTATGELRPWRVMEIHAEDAEGNLAVVVGNDFSAEERMDLVEDHGFHTFHNEPVQRSAVFGWLPASMIHNIKSKVRWRKDAN</sequence>
<dbReference type="Proteomes" id="UP001139158">
    <property type="component" value="Unassembled WGS sequence"/>
</dbReference>
<comment type="caution">
    <text evidence="1">The sequence shown here is derived from an EMBL/GenBank/DDBJ whole genome shotgun (WGS) entry which is preliminary data.</text>
</comment>
<name>A0A9X1MDD6_9MICC</name>
<accession>A0A9X1MDD6</accession>
<dbReference type="AlphaFoldDB" id="A0A9X1MDD6"/>
<reference evidence="1" key="1">
    <citation type="submission" date="2021-10" db="EMBL/GenBank/DDBJ databases">
        <title>Novel species in genus Arthrobacter.</title>
        <authorList>
            <person name="Liu Y."/>
        </authorList>
    </citation>
    <scope>NUCLEOTIDE SEQUENCE</scope>
    <source>
        <strain evidence="1">Zg-Y453</strain>
    </source>
</reference>
<dbReference type="RefSeq" id="WP_227894910.1">
    <property type="nucleotide sequence ID" value="NZ_CP099466.1"/>
</dbReference>
<keyword evidence="2" id="KW-1185">Reference proteome</keyword>